<dbReference type="PANTHER" id="PTHR47944:SF18">
    <property type="entry name" value="FLAVONOID 3'-MONOOXYGENASE"/>
    <property type="match status" value="1"/>
</dbReference>
<evidence type="ECO:0000256" key="2">
    <source>
        <dbReference type="ARBA" id="ARBA00010617"/>
    </source>
</evidence>
<dbReference type="Proteomes" id="UP000652761">
    <property type="component" value="Unassembled WGS sequence"/>
</dbReference>
<keyword evidence="9" id="KW-1133">Transmembrane helix</keyword>
<accession>A0A843XMJ5</accession>
<protein>
    <recommendedName>
        <fullName evidence="12">Flavonoid 3'-hydroxylase</fullName>
    </recommendedName>
</protein>
<dbReference type="Pfam" id="PF00067">
    <property type="entry name" value="p450"/>
    <property type="match status" value="1"/>
</dbReference>
<evidence type="ECO:0008006" key="12">
    <source>
        <dbReference type="Google" id="ProtNLM"/>
    </source>
</evidence>
<keyword evidence="5" id="KW-0560">Oxidoreductase</keyword>
<name>A0A843XMJ5_COLES</name>
<feature type="region of interest" description="Disordered" evidence="8">
    <location>
        <begin position="1"/>
        <end position="27"/>
    </location>
</feature>
<dbReference type="Gene3D" id="1.10.630.10">
    <property type="entry name" value="Cytochrome P450"/>
    <property type="match status" value="1"/>
</dbReference>
<comment type="caution">
    <text evidence="10">The sequence shown here is derived from an EMBL/GenBank/DDBJ whole genome shotgun (WGS) entry which is preliminary data.</text>
</comment>
<dbReference type="AlphaFoldDB" id="A0A843XMJ5"/>
<evidence type="ECO:0000256" key="9">
    <source>
        <dbReference type="SAM" id="Phobius"/>
    </source>
</evidence>
<evidence type="ECO:0000256" key="1">
    <source>
        <dbReference type="ARBA" id="ARBA00001971"/>
    </source>
</evidence>
<reference evidence="10" key="1">
    <citation type="submission" date="2017-07" db="EMBL/GenBank/DDBJ databases">
        <title>Taro Niue Genome Assembly and Annotation.</title>
        <authorList>
            <person name="Atibalentja N."/>
            <person name="Keating K."/>
            <person name="Fields C.J."/>
        </authorList>
    </citation>
    <scope>NUCLEOTIDE SEQUENCE</scope>
    <source>
        <strain evidence="10">Niue_2</strain>
        <tissue evidence="10">Leaf</tissue>
    </source>
</reference>
<comment type="cofactor">
    <cofactor evidence="1">
        <name>heme</name>
        <dbReference type="ChEBI" id="CHEBI:30413"/>
    </cofactor>
</comment>
<evidence type="ECO:0000256" key="3">
    <source>
        <dbReference type="ARBA" id="ARBA00022617"/>
    </source>
</evidence>
<dbReference type="InterPro" id="IPR036396">
    <property type="entry name" value="Cyt_P450_sf"/>
</dbReference>
<keyword evidence="11" id="KW-1185">Reference proteome</keyword>
<dbReference type="SUPFAM" id="SSF48264">
    <property type="entry name" value="Cytochrome P450"/>
    <property type="match status" value="1"/>
</dbReference>
<comment type="similarity">
    <text evidence="2">Belongs to the cytochrome P450 family.</text>
</comment>
<dbReference type="OrthoDB" id="2789670at2759"/>
<evidence type="ECO:0000256" key="7">
    <source>
        <dbReference type="ARBA" id="ARBA00023033"/>
    </source>
</evidence>
<evidence type="ECO:0000256" key="8">
    <source>
        <dbReference type="SAM" id="MobiDB-lite"/>
    </source>
</evidence>
<dbReference type="GO" id="GO:0020037">
    <property type="term" value="F:heme binding"/>
    <property type="evidence" value="ECO:0007669"/>
    <property type="project" value="InterPro"/>
</dbReference>
<feature type="transmembrane region" description="Helical" evidence="9">
    <location>
        <begin position="36"/>
        <end position="58"/>
    </location>
</feature>
<evidence type="ECO:0000256" key="6">
    <source>
        <dbReference type="ARBA" id="ARBA00023004"/>
    </source>
</evidence>
<keyword evidence="3" id="KW-0349">Heme</keyword>
<dbReference type="GO" id="GO:0004497">
    <property type="term" value="F:monooxygenase activity"/>
    <property type="evidence" value="ECO:0007669"/>
    <property type="project" value="UniProtKB-KW"/>
</dbReference>
<keyword evidence="9" id="KW-0472">Membrane</keyword>
<evidence type="ECO:0000313" key="11">
    <source>
        <dbReference type="Proteomes" id="UP000652761"/>
    </source>
</evidence>
<dbReference type="PANTHER" id="PTHR47944">
    <property type="entry name" value="CYTOCHROME P450 98A9"/>
    <property type="match status" value="1"/>
</dbReference>
<gene>
    <name evidence="10" type="ORF">Taro_053236</name>
</gene>
<proteinExistence type="inferred from homology"/>
<dbReference type="InterPro" id="IPR001128">
    <property type="entry name" value="Cyt_P450"/>
</dbReference>
<keyword evidence="9" id="KW-0812">Transmembrane</keyword>
<dbReference type="EMBL" id="NMUH01009596">
    <property type="protein sequence ID" value="MQM20217.1"/>
    <property type="molecule type" value="Genomic_DNA"/>
</dbReference>
<evidence type="ECO:0000256" key="5">
    <source>
        <dbReference type="ARBA" id="ARBA00023002"/>
    </source>
</evidence>
<organism evidence="10 11">
    <name type="scientific">Colocasia esculenta</name>
    <name type="common">Wild taro</name>
    <name type="synonym">Arum esculentum</name>
    <dbReference type="NCBI Taxonomy" id="4460"/>
    <lineage>
        <taxon>Eukaryota</taxon>
        <taxon>Viridiplantae</taxon>
        <taxon>Streptophyta</taxon>
        <taxon>Embryophyta</taxon>
        <taxon>Tracheophyta</taxon>
        <taxon>Spermatophyta</taxon>
        <taxon>Magnoliopsida</taxon>
        <taxon>Liliopsida</taxon>
        <taxon>Araceae</taxon>
        <taxon>Aroideae</taxon>
        <taxon>Colocasieae</taxon>
        <taxon>Colocasia</taxon>
    </lineage>
</organism>
<evidence type="ECO:0000313" key="10">
    <source>
        <dbReference type="EMBL" id="MQM20217.1"/>
    </source>
</evidence>
<keyword evidence="6" id="KW-0408">Iron</keyword>
<evidence type="ECO:0000256" key="4">
    <source>
        <dbReference type="ARBA" id="ARBA00022723"/>
    </source>
</evidence>
<keyword evidence="7" id="KW-0503">Monooxygenase</keyword>
<keyword evidence="4" id="KW-0479">Metal-binding</keyword>
<dbReference type="GO" id="GO:0005506">
    <property type="term" value="F:iron ion binding"/>
    <property type="evidence" value="ECO:0007669"/>
    <property type="project" value="InterPro"/>
</dbReference>
<sequence>MEALDPSSPTNNHTLRRGVATSQPPVQPAAAMDSPLLLQLPTIAIASLLLLLLVPRLLRCLLSGSRRRLPPGPRGWPVLGNLPHLGPKPHQTLSAMARTYGPLFHLRLGYVDVVVAASPEMASLFLKTHDANFCNRPPNTGAWYMAYGYQDLVWAPYGPLWRMLRKICTHHLFSPKALDDSAAVRREELAELAGSLAASAGQVVELGEPLTVCTANILTRAMLGRRMFVAAGGAKGYEEARQFKEMTIELNTLAGVFMVGDFVPALRWMNSRGETVARMRKVAQRYDEFLDRVIEKHLASEQHHDHDMLRVLVGLKGDTAAGEGAQLTDTVIKALLLVLLYYSTAC</sequence>
<dbReference type="GO" id="GO:0016705">
    <property type="term" value="F:oxidoreductase activity, acting on paired donors, with incorporation or reduction of molecular oxygen"/>
    <property type="evidence" value="ECO:0007669"/>
    <property type="project" value="InterPro"/>
</dbReference>